<evidence type="ECO:0000313" key="8">
    <source>
        <dbReference type="EMBL" id="CQR25851.1"/>
    </source>
</evidence>
<keyword evidence="2" id="KW-0479">Metal-binding</keyword>
<accession>A0A0E4CTK3</accession>
<dbReference type="EC" id="3.6.1.41" evidence="1"/>
<dbReference type="InterPro" id="IPR006674">
    <property type="entry name" value="HD_domain"/>
</dbReference>
<dbReference type="OrthoDB" id="9782134at2"/>
<evidence type="ECO:0000256" key="1">
    <source>
        <dbReference type="ARBA" id="ARBA00012506"/>
    </source>
</evidence>
<dbReference type="Proteomes" id="UP000198604">
    <property type="component" value="Unassembled WGS sequence"/>
</dbReference>
<evidence type="ECO:0000256" key="2">
    <source>
        <dbReference type="ARBA" id="ARBA00022723"/>
    </source>
</evidence>
<name>A0A0E4CTK3_9STRE</name>
<dbReference type="GO" id="GO:0000166">
    <property type="term" value="F:nucleotide binding"/>
    <property type="evidence" value="ECO:0007669"/>
    <property type="project" value="UniProtKB-KW"/>
</dbReference>
<dbReference type="GO" id="GO:0046872">
    <property type="term" value="F:metal ion binding"/>
    <property type="evidence" value="ECO:0007669"/>
    <property type="project" value="UniProtKB-KW"/>
</dbReference>
<keyword evidence="3" id="KW-0547">Nucleotide-binding</keyword>
<evidence type="ECO:0000313" key="9">
    <source>
        <dbReference type="Proteomes" id="UP000198604"/>
    </source>
</evidence>
<evidence type="ECO:0000256" key="3">
    <source>
        <dbReference type="ARBA" id="ARBA00022741"/>
    </source>
</evidence>
<dbReference type="Gene3D" id="1.10.3210.10">
    <property type="entry name" value="Hypothetical protein af1432"/>
    <property type="match status" value="1"/>
</dbReference>
<dbReference type="CDD" id="cd00077">
    <property type="entry name" value="HDc"/>
    <property type="match status" value="1"/>
</dbReference>
<gene>
    <name evidence="8" type="ORF">BN1356_02198</name>
</gene>
<protein>
    <recommendedName>
        <fullName evidence="1">bis(5'-nucleosyl)-tetraphosphatase (symmetrical)</fullName>
        <ecNumber evidence="1">3.6.1.41</ecNumber>
    </recommendedName>
</protein>
<keyword evidence="4 8" id="KW-0378">Hydrolase</keyword>
<proteinExistence type="predicted"/>
<dbReference type="AlphaFoldDB" id="A0A0E4CTK3"/>
<dbReference type="NCBIfam" id="TIGR00277">
    <property type="entry name" value="HDIG"/>
    <property type="match status" value="1"/>
</dbReference>
<comment type="catalytic activity">
    <reaction evidence="6">
        <text>P(1),P(4)-bis(5'-adenosyl) tetraphosphate + H2O = 2 ADP + 2 H(+)</text>
        <dbReference type="Rhea" id="RHEA:24252"/>
        <dbReference type="ChEBI" id="CHEBI:15377"/>
        <dbReference type="ChEBI" id="CHEBI:15378"/>
        <dbReference type="ChEBI" id="CHEBI:58141"/>
        <dbReference type="ChEBI" id="CHEBI:456216"/>
        <dbReference type="EC" id="3.6.1.41"/>
    </reaction>
</comment>
<dbReference type="PANTHER" id="PTHR35795:SF1">
    <property type="entry name" value="BIS(5'-NUCLEOSYL)-TETRAPHOSPHATASE, SYMMETRICAL"/>
    <property type="match status" value="1"/>
</dbReference>
<dbReference type="Pfam" id="PF01966">
    <property type="entry name" value="HD"/>
    <property type="match status" value="1"/>
</dbReference>
<reference evidence="9" key="1">
    <citation type="submission" date="2015-03" db="EMBL/GenBank/DDBJ databases">
        <authorList>
            <person name="Urmite Genomes"/>
        </authorList>
    </citation>
    <scope>NUCLEOTIDE SEQUENCE [LARGE SCALE GENOMIC DNA]</scope>
    <source>
        <strain evidence="9">FF10</strain>
    </source>
</reference>
<evidence type="ECO:0000256" key="6">
    <source>
        <dbReference type="ARBA" id="ARBA00049417"/>
    </source>
</evidence>
<dbReference type="InterPro" id="IPR003607">
    <property type="entry name" value="HD/PDEase_dom"/>
</dbReference>
<dbReference type="STRING" id="1608583.BN1356_02198"/>
<dbReference type="InterPro" id="IPR005249">
    <property type="entry name" value="YqeK"/>
</dbReference>
<organism evidence="8 9">
    <name type="scientific">Streptococcus varani</name>
    <dbReference type="NCBI Taxonomy" id="1608583"/>
    <lineage>
        <taxon>Bacteria</taxon>
        <taxon>Bacillati</taxon>
        <taxon>Bacillota</taxon>
        <taxon>Bacilli</taxon>
        <taxon>Lactobacillales</taxon>
        <taxon>Streptococcaceae</taxon>
        <taxon>Streptococcus</taxon>
    </lineage>
</organism>
<dbReference type="RefSeq" id="WP_093651358.1">
    <property type="nucleotide sequence ID" value="NZ_CTEN01000004.1"/>
</dbReference>
<evidence type="ECO:0000256" key="4">
    <source>
        <dbReference type="ARBA" id="ARBA00022801"/>
    </source>
</evidence>
<dbReference type="InterPro" id="IPR051094">
    <property type="entry name" value="Diverse_Catalytic_Enzymes"/>
</dbReference>
<evidence type="ECO:0000256" key="5">
    <source>
        <dbReference type="ARBA" id="ARBA00023004"/>
    </source>
</evidence>
<keyword evidence="9" id="KW-1185">Reference proteome</keyword>
<dbReference type="InterPro" id="IPR006675">
    <property type="entry name" value="HDIG_dom"/>
</dbReference>
<dbReference type="PANTHER" id="PTHR35795">
    <property type="entry name" value="SLR1885 PROTEIN"/>
    <property type="match status" value="1"/>
</dbReference>
<keyword evidence="5" id="KW-0408">Iron</keyword>
<sequence length="196" mass="22225">MNYRDYLDFSREELLEKVASSMSEKRFRHVLRVERAALELAERYDCDATKASLAALLHDVAKEVEDAVFLRLIDQEKLDPDLKKWGNNIWHGVVGAYLISSEFGLQDQEILQAIQRHTVGSADMTVLDEVLYVADYIEPGRDFPGVDKARSIAKESLDKAVAFETAQTVAHLAKKAIPIYPQTIETYNAYVGYLKN</sequence>
<evidence type="ECO:0000259" key="7">
    <source>
        <dbReference type="SMART" id="SM00471"/>
    </source>
</evidence>
<dbReference type="SMART" id="SM00471">
    <property type="entry name" value="HDc"/>
    <property type="match status" value="1"/>
</dbReference>
<dbReference type="NCBIfam" id="TIGR00488">
    <property type="entry name" value="bis(5'-nucleosyl)-tetraphosphatase (symmetrical) YqeK"/>
    <property type="match status" value="1"/>
</dbReference>
<dbReference type="EMBL" id="CTEN01000004">
    <property type="protein sequence ID" value="CQR25851.1"/>
    <property type="molecule type" value="Genomic_DNA"/>
</dbReference>
<dbReference type="SUPFAM" id="SSF109604">
    <property type="entry name" value="HD-domain/PDEase-like"/>
    <property type="match status" value="1"/>
</dbReference>
<feature type="domain" description="HD/PDEase" evidence="7">
    <location>
        <begin position="22"/>
        <end position="149"/>
    </location>
</feature>
<dbReference type="GO" id="GO:0008803">
    <property type="term" value="F:bis(5'-nucleosyl)-tetraphosphatase (symmetrical) activity"/>
    <property type="evidence" value="ECO:0007669"/>
    <property type="project" value="UniProtKB-EC"/>
</dbReference>